<proteinExistence type="predicted"/>
<dbReference type="Proteomes" id="UP000270046">
    <property type="component" value="Chromosome"/>
</dbReference>
<evidence type="ECO:0000313" key="3">
    <source>
        <dbReference type="Proteomes" id="UP000270046"/>
    </source>
</evidence>
<dbReference type="KEGG" id="muh:HYN43_007735"/>
<dbReference type="AlphaFoldDB" id="A0A494VW33"/>
<sequence length="357" mass="39991">MSGQNLYTNDFLDLKRLSGDPNADAFIIHAFADELKKRQLQEWMAGKSGPEHLDSLKGVFPDFEIVNKASDLPSWAEPRLMKKGAGFYARHSTSIMSLLGLLSLPYCYTAANGAMVLYLSELIRKQTTKRLYDTAVFVWEVMGPNAFGKNGNAYEEILKVRIMHAAVRHYTLANGHWDQSWGVPINQEDMAGTNLSFSLSLIVICGLRLLGFSVSQDDQAAFMHIWAVVGYLTGLDEDLIPENSRMAQQLDNSIKKRQFKTSTQGRELTSSLTAHIMSVNKSKATAEDILGLMRYLLGQEIADMLAINAPDLPRYKLTLIKTMNLLKSFKPEGDSKKVYHAAYATFKAQNPELVKRN</sequence>
<dbReference type="OrthoDB" id="6072815at2"/>
<dbReference type="Pfam" id="PF09995">
    <property type="entry name" value="MPAB_Lcp_cat"/>
    <property type="match status" value="1"/>
</dbReference>
<dbReference type="PANTHER" id="PTHR37539:SF1">
    <property type="entry name" value="ER-BOUND OXYGENASE MPAB_MPAB'_RUBBER OXYGENASE CATALYTIC DOMAIN-CONTAINING PROTEIN"/>
    <property type="match status" value="1"/>
</dbReference>
<dbReference type="EMBL" id="CP032869">
    <property type="protein sequence ID" value="AYL95192.1"/>
    <property type="molecule type" value="Genomic_DNA"/>
</dbReference>
<name>A0A494VW33_9SPHI</name>
<protein>
    <submittedName>
        <fullName evidence="2">DUF2236 domain-containing protein</fullName>
    </submittedName>
</protein>
<feature type="domain" description="ER-bound oxygenase mpaB/mpaB'/Rubber oxygenase catalytic" evidence="1">
    <location>
        <begin position="119"/>
        <end position="311"/>
    </location>
</feature>
<dbReference type="PANTHER" id="PTHR37539">
    <property type="entry name" value="SECRETED PROTEIN-RELATED"/>
    <property type="match status" value="1"/>
</dbReference>
<keyword evidence="3" id="KW-1185">Reference proteome</keyword>
<evidence type="ECO:0000313" key="2">
    <source>
        <dbReference type="EMBL" id="AYL95192.1"/>
    </source>
</evidence>
<gene>
    <name evidence="2" type="ORF">HYN43_007735</name>
</gene>
<reference evidence="2 3" key="1">
    <citation type="submission" date="2018-10" db="EMBL/GenBank/DDBJ databases">
        <title>Genome sequencing of Mucilaginibacter sp. HYN0043.</title>
        <authorList>
            <person name="Kim M."/>
            <person name="Yi H."/>
        </authorList>
    </citation>
    <scope>NUCLEOTIDE SEQUENCE [LARGE SCALE GENOMIC DNA]</scope>
    <source>
        <strain evidence="2 3">HYN0043</strain>
    </source>
</reference>
<evidence type="ECO:0000259" key="1">
    <source>
        <dbReference type="Pfam" id="PF09995"/>
    </source>
</evidence>
<dbReference type="InterPro" id="IPR037473">
    <property type="entry name" value="Lcp-like"/>
</dbReference>
<dbReference type="RefSeq" id="WP_119408896.1">
    <property type="nucleotide sequence ID" value="NZ_CP032869.1"/>
</dbReference>
<organism evidence="2 3">
    <name type="scientific">Mucilaginibacter celer</name>
    <dbReference type="NCBI Taxonomy" id="2305508"/>
    <lineage>
        <taxon>Bacteria</taxon>
        <taxon>Pseudomonadati</taxon>
        <taxon>Bacteroidota</taxon>
        <taxon>Sphingobacteriia</taxon>
        <taxon>Sphingobacteriales</taxon>
        <taxon>Sphingobacteriaceae</taxon>
        <taxon>Mucilaginibacter</taxon>
    </lineage>
</organism>
<dbReference type="InterPro" id="IPR018713">
    <property type="entry name" value="MPAB/Lcp_cat_dom"/>
</dbReference>
<dbReference type="GO" id="GO:0016491">
    <property type="term" value="F:oxidoreductase activity"/>
    <property type="evidence" value="ECO:0007669"/>
    <property type="project" value="InterPro"/>
</dbReference>
<accession>A0A494VW33</accession>